<gene>
    <name evidence="4" type="ORF">IBG24_11005</name>
</gene>
<dbReference type="AlphaFoldDB" id="A0A8I0EX16"/>
<dbReference type="Gene3D" id="3.40.109.10">
    <property type="entry name" value="NADH Oxidase"/>
    <property type="match status" value="1"/>
</dbReference>
<dbReference type="InterPro" id="IPR000415">
    <property type="entry name" value="Nitroreductase-like"/>
</dbReference>
<accession>A0A8I0EX16</accession>
<comment type="caution">
    <text evidence="4">The sequence shown here is derived from an EMBL/GenBank/DDBJ whole genome shotgun (WGS) entry which is preliminary data.</text>
</comment>
<dbReference type="Proteomes" id="UP000620591">
    <property type="component" value="Unassembled WGS sequence"/>
</dbReference>
<evidence type="ECO:0000259" key="3">
    <source>
        <dbReference type="Pfam" id="PF00881"/>
    </source>
</evidence>
<evidence type="ECO:0000313" key="5">
    <source>
        <dbReference type="Proteomes" id="UP000620591"/>
    </source>
</evidence>
<proteinExistence type="inferred from homology"/>
<feature type="domain" description="Nitroreductase" evidence="3">
    <location>
        <begin position="79"/>
        <end position="131"/>
    </location>
</feature>
<dbReference type="PANTHER" id="PTHR43673:SF10">
    <property type="entry name" value="NADH DEHYDROGENASE_NAD(P)H NITROREDUCTASE XCC3605-RELATED"/>
    <property type="match status" value="1"/>
</dbReference>
<dbReference type="Pfam" id="PF00881">
    <property type="entry name" value="Nitroreductase"/>
    <property type="match status" value="2"/>
</dbReference>
<evidence type="ECO:0000256" key="2">
    <source>
        <dbReference type="ARBA" id="ARBA00023002"/>
    </source>
</evidence>
<evidence type="ECO:0000313" key="4">
    <source>
        <dbReference type="EMBL" id="MBC9226847.1"/>
    </source>
</evidence>
<dbReference type="EMBL" id="JACTVM010000003">
    <property type="protein sequence ID" value="MBC9226847.1"/>
    <property type="molecule type" value="Genomic_DNA"/>
</dbReference>
<dbReference type="GO" id="GO:0016491">
    <property type="term" value="F:oxidoreductase activity"/>
    <property type="evidence" value="ECO:0007669"/>
    <property type="project" value="UniProtKB-KW"/>
</dbReference>
<dbReference type="SUPFAM" id="SSF55469">
    <property type="entry name" value="FMN-dependent nitroreductase-like"/>
    <property type="match status" value="1"/>
</dbReference>
<dbReference type="RefSeq" id="WP_187769606.1">
    <property type="nucleotide sequence ID" value="NZ_JACTVM010000003.1"/>
</dbReference>
<reference evidence="5" key="1">
    <citation type="submission" date="2022-11" db="EMBL/GenBank/DDBJ databases">
        <title>Novel species in genus Aeromicrobium.</title>
        <authorList>
            <person name="Zhang G."/>
        </authorList>
    </citation>
    <scope>NUCLEOTIDE SEQUENCE [LARGE SCALE GENOMIC DNA]</scope>
    <source>
        <strain evidence="5">zg-636</strain>
    </source>
</reference>
<dbReference type="CDD" id="cd02062">
    <property type="entry name" value="Nitro_FMN_reductase"/>
    <property type="match status" value="1"/>
</dbReference>
<sequence length="247" mass="27280">MTFPKPRRPYGIERREELAALVSIAESGGQELSSLAPAMSAIEALDRFNSTGEISDETTPRAESSLEEIPLDAITRFVTTRRSVRNFDVTRPVPDPLIQQAVQFAGTTPSVCNRRSFKAHYFDSRDTIDALLSLQNGNSGFGHTVPGLFVITEKRSAFAGPGERNQRWVDGGLFSMTLVWVLHALGLGTCFLNWSQTHARTDALREAAGIPPTEDVIVLIAVGYPSLNHRVARSPQRPVSEIFQHHR</sequence>
<dbReference type="PANTHER" id="PTHR43673">
    <property type="entry name" value="NAD(P)H NITROREDUCTASE YDGI-RELATED"/>
    <property type="match status" value="1"/>
</dbReference>
<comment type="similarity">
    <text evidence="1">Belongs to the nitroreductase family.</text>
</comment>
<evidence type="ECO:0000256" key="1">
    <source>
        <dbReference type="ARBA" id="ARBA00007118"/>
    </source>
</evidence>
<organism evidence="4 5">
    <name type="scientific">Aeromicrobium senzhongii</name>
    <dbReference type="NCBI Taxonomy" id="2663859"/>
    <lineage>
        <taxon>Bacteria</taxon>
        <taxon>Bacillati</taxon>
        <taxon>Actinomycetota</taxon>
        <taxon>Actinomycetes</taxon>
        <taxon>Propionibacteriales</taxon>
        <taxon>Nocardioidaceae</taxon>
        <taxon>Aeromicrobium</taxon>
    </lineage>
</organism>
<feature type="domain" description="Nitroreductase" evidence="3">
    <location>
        <begin position="134"/>
        <end position="224"/>
    </location>
</feature>
<protein>
    <submittedName>
        <fullName evidence="4">Nitroreductase family protein</fullName>
    </submittedName>
</protein>
<keyword evidence="2" id="KW-0560">Oxidoreductase</keyword>
<name>A0A8I0EX16_9ACTN</name>
<dbReference type="InterPro" id="IPR029479">
    <property type="entry name" value="Nitroreductase"/>
</dbReference>